<gene>
    <name evidence="3" type="ORF">GCM10010954_33790</name>
</gene>
<proteinExistence type="predicted"/>
<dbReference type="PANTHER" id="PTHR30336">
    <property type="entry name" value="INNER MEMBRANE PROTEIN, PROBABLE PERMEASE"/>
    <property type="match status" value="1"/>
</dbReference>
<evidence type="ECO:0000259" key="2">
    <source>
        <dbReference type="Pfam" id="PF02698"/>
    </source>
</evidence>
<dbReference type="InterPro" id="IPR051599">
    <property type="entry name" value="Cell_Envelope_Assoc"/>
</dbReference>
<dbReference type="RefSeq" id="WP_188378682.1">
    <property type="nucleotide sequence ID" value="NZ_BMEL01000004.1"/>
</dbReference>
<organism evidence="3 4">
    <name type="scientific">Halobacillus andaensis</name>
    <dbReference type="NCBI Taxonomy" id="1176239"/>
    <lineage>
        <taxon>Bacteria</taxon>
        <taxon>Bacillati</taxon>
        <taxon>Bacillota</taxon>
        <taxon>Bacilli</taxon>
        <taxon>Bacillales</taxon>
        <taxon>Bacillaceae</taxon>
        <taxon>Halobacillus</taxon>
    </lineage>
</organism>
<name>A0A917B900_HALAA</name>
<dbReference type="Proteomes" id="UP000660110">
    <property type="component" value="Unassembled WGS sequence"/>
</dbReference>
<reference evidence="3" key="1">
    <citation type="journal article" date="2014" name="Int. J. Syst. Evol. Microbiol.">
        <title>Complete genome sequence of Corynebacterium casei LMG S-19264T (=DSM 44701T), isolated from a smear-ripened cheese.</title>
        <authorList>
            <consortium name="US DOE Joint Genome Institute (JGI-PGF)"/>
            <person name="Walter F."/>
            <person name="Albersmeier A."/>
            <person name="Kalinowski J."/>
            <person name="Ruckert C."/>
        </authorList>
    </citation>
    <scope>NUCLEOTIDE SEQUENCE</scope>
    <source>
        <strain evidence="3">CGMCC 1.12153</strain>
    </source>
</reference>
<protein>
    <submittedName>
        <fullName evidence="3">Multidrug MFS transporter</fullName>
    </submittedName>
</protein>
<keyword evidence="4" id="KW-1185">Reference proteome</keyword>
<dbReference type="GO" id="GO:0005886">
    <property type="term" value="C:plasma membrane"/>
    <property type="evidence" value="ECO:0007669"/>
    <property type="project" value="TreeGrafter"/>
</dbReference>
<evidence type="ECO:0000256" key="1">
    <source>
        <dbReference type="SAM" id="Phobius"/>
    </source>
</evidence>
<evidence type="ECO:0000313" key="4">
    <source>
        <dbReference type="Proteomes" id="UP000660110"/>
    </source>
</evidence>
<feature type="domain" description="DUF218" evidence="2">
    <location>
        <begin position="36"/>
        <end position="165"/>
    </location>
</feature>
<dbReference type="Pfam" id="PF02698">
    <property type="entry name" value="DUF218"/>
    <property type="match status" value="1"/>
</dbReference>
<sequence>MKKVIQLILVSIVIYIGYTGYSIWTYGEDNLDAEADAAIVLGAAQWNGSPSPVFEGRLKQGIELYKKEQVEYLIVTGGAGNGSSTSEGEVGKNYAVEQGVPEEDIIVEDKSLVTEENLKNTEVIIQKQNIHSVILVSDTYHLKRAVGLAEDIGMVVEGVATRYSAYQSLETKLPFFFEEWMYYVAHQFIQLFND</sequence>
<keyword evidence="1" id="KW-0472">Membrane</keyword>
<dbReference type="EMBL" id="BMEL01000004">
    <property type="protein sequence ID" value="GGF31858.1"/>
    <property type="molecule type" value="Genomic_DNA"/>
</dbReference>
<dbReference type="PANTHER" id="PTHR30336:SF20">
    <property type="entry name" value="DUF218 DOMAIN-CONTAINING PROTEIN"/>
    <property type="match status" value="1"/>
</dbReference>
<dbReference type="AlphaFoldDB" id="A0A917B900"/>
<dbReference type="InterPro" id="IPR003848">
    <property type="entry name" value="DUF218"/>
</dbReference>
<evidence type="ECO:0000313" key="3">
    <source>
        <dbReference type="EMBL" id="GGF31858.1"/>
    </source>
</evidence>
<dbReference type="Gene3D" id="3.40.50.620">
    <property type="entry name" value="HUPs"/>
    <property type="match status" value="1"/>
</dbReference>
<keyword evidence="1" id="KW-1133">Transmembrane helix</keyword>
<dbReference type="InterPro" id="IPR014729">
    <property type="entry name" value="Rossmann-like_a/b/a_fold"/>
</dbReference>
<reference evidence="3" key="2">
    <citation type="submission" date="2020-09" db="EMBL/GenBank/DDBJ databases">
        <authorList>
            <person name="Sun Q."/>
            <person name="Zhou Y."/>
        </authorList>
    </citation>
    <scope>NUCLEOTIDE SEQUENCE</scope>
    <source>
        <strain evidence="3">CGMCC 1.12153</strain>
    </source>
</reference>
<accession>A0A917B900</accession>
<feature type="transmembrane region" description="Helical" evidence="1">
    <location>
        <begin position="7"/>
        <end position="24"/>
    </location>
</feature>
<keyword evidence="1" id="KW-0812">Transmembrane</keyword>
<comment type="caution">
    <text evidence="3">The sequence shown here is derived from an EMBL/GenBank/DDBJ whole genome shotgun (WGS) entry which is preliminary data.</text>
</comment>
<dbReference type="CDD" id="cd06259">
    <property type="entry name" value="YdcF-like"/>
    <property type="match status" value="1"/>
</dbReference>